<dbReference type="VEuPathDB" id="FungiDB:ASPSYDRAFT_177278"/>
<name>A0A1L9TGK9_9EURO</name>
<accession>A0A1L9TGK9</accession>
<organism evidence="2 3">
    <name type="scientific">Aspergillus sydowii CBS 593.65</name>
    <dbReference type="NCBI Taxonomy" id="1036612"/>
    <lineage>
        <taxon>Eukaryota</taxon>
        <taxon>Fungi</taxon>
        <taxon>Dikarya</taxon>
        <taxon>Ascomycota</taxon>
        <taxon>Pezizomycotina</taxon>
        <taxon>Eurotiomycetes</taxon>
        <taxon>Eurotiomycetidae</taxon>
        <taxon>Eurotiales</taxon>
        <taxon>Aspergillaceae</taxon>
        <taxon>Aspergillus</taxon>
        <taxon>Aspergillus subgen. Nidulantes</taxon>
    </lineage>
</organism>
<dbReference type="AlphaFoldDB" id="A0A1L9TGK9"/>
<dbReference type="Proteomes" id="UP000184356">
    <property type="component" value="Unassembled WGS sequence"/>
</dbReference>
<gene>
    <name evidence="2" type="ORF">ASPSYDRAFT_177278</name>
</gene>
<proteinExistence type="predicted"/>
<dbReference type="EMBL" id="KV878586">
    <property type="protein sequence ID" value="OJJ58570.1"/>
    <property type="molecule type" value="Genomic_DNA"/>
</dbReference>
<feature type="chain" id="PRO_5012792805" evidence="1">
    <location>
        <begin position="19"/>
        <end position="70"/>
    </location>
</feature>
<protein>
    <submittedName>
        <fullName evidence="2">Uncharacterized protein</fullName>
    </submittedName>
</protein>
<evidence type="ECO:0000313" key="3">
    <source>
        <dbReference type="Proteomes" id="UP000184356"/>
    </source>
</evidence>
<dbReference type="OrthoDB" id="4400599at2759"/>
<sequence length="70" mass="7471">MRFFSAIIPLALVATSNALNAASIKETDDGFAVVTAQCSDDYFTCIANCPLSAPAQFCITWPLSCAIIYC</sequence>
<keyword evidence="3" id="KW-1185">Reference proteome</keyword>
<dbReference type="GeneID" id="63759542"/>
<keyword evidence="1" id="KW-0732">Signal</keyword>
<feature type="signal peptide" evidence="1">
    <location>
        <begin position="1"/>
        <end position="18"/>
    </location>
</feature>
<dbReference type="RefSeq" id="XP_040702376.1">
    <property type="nucleotide sequence ID" value="XM_040843469.1"/>
</dbReference>
<evidence type="ECO:0000313" key="2">
    <source>
        <dbReference type="EMBL" id="OJJ58570.1"/>
    </source>
</evidence>
<reference evidence="3" key="1">
    <citation type="journal article" date="2017" name="Genome Biol.">
        <title>Comparative genomics reveals high biological diversity and specific adaptations in the industrially and medically important fungal genus Aspergillus.</title>
        <authorList>
            <person name="de Vries R.P."/>
            <person name="Riley R."/>
            <person name="Wiebenga A."/>
            <person name="Aguilar-Osorio G."/>
            <person name="Amillis S."/>
            <person name="Uchima C.A."/>
            <person name="Anderluh G."/>
            <person name="Asadollahi M."/>
            <person name="Askin M."/>
            <person name="Barry K."/>
            <person name="Battaglia E."/>
            <person name="Bayram O."/>
            <person name="Benocci T."/>
            <person name="Braus-Stromeyer S.A."/>
            <person name="Caldana C."/>
            <person name="Canovas D."/>
            <person name="Cerqueira G.C."/>
            <person name="Chen F."/>
            <person name="Chen W."/>
            <person name="Choi C."/>
            <person name="Clum A."/>
            <person name="Dos Santos R.A."/>
            <person name="Damasio A.R."/>
            <person name="Diallinas G."/>
            <person name="Emri T."/>
            <person name="Fekete E."/>
            <person name="Flipphi M."/>
            <person name="Freyberg S."/>
            <person name="Gallo A."/>
            <person name="Gournas C."/>
            <person name="Habgood R."/>
            <person name="Hainaut M."/>
            <person name="Harispe M.L."/>
            <person name="Henrissat B."/>
            <person name="Hilden K.S."/>
            <person name="Hope R."/>
            <person name="Hossain A."/>
            <person name="Karabika E."/>
            <person name="Karaffa L."/>
            <person name="Karanyi Z."/>
            <person name="Krasevec N."/>
            <person name="Kuo A."/>
            <person name="Kusch H."/>
            <person name="LaButti K."/>
            <person name="Lagendijk E.L."/>
            <person name="Lapidus A."/>
            <person name="Levasseur A."/>
            <person name="Lindquist E."/>
            <person name="Lipzen A."/>
            <person name="Logrieco A.F."/>
            <person name="MacCabe A."/>
            <person name="Maekelae M.R."/>
            <person name="Malavazi I."/>
            <person name="Melin P."/>
            <person name="Meyer V."/>
            <person name="Mielnichuk N."/>
            <person name="Miskei M."/>
            <person name="Molnar A.P."/>
            <person name="Mule G."/>
            <person name="Ngan C.Y."/>
            <person name="Orejas M."/>
            <person name="Orosz E."/>
            <person name="Ouedraogo J.P."/>
            <person name="Overkamp K.M."/>
            <person name="Park H.-S."/>
            <person name="Perrone G."/>
            <person name="Piumi F."/>
            <person name="Punt P.J."/>
            <person name="Ram A.F."/>
            <person name="Ramon A."/>
            <person name="Rauscher S."/>
            <person name="Record E."/>
            <person name="Riano-Pachon D.M."/>
            <person name="Robert V."/>
            <person name="Roehrig J."/>
            <person name="Ruller R."/>
            <person name="Salamov A."/>
            <person name="Salih N.S."/>
            <person name="Samson R.A."/>
            <person name="Sandor E."/>
            <person name="Sanguinetti M."/>
            <person name="Schuetze T."/>
            <person name="Sepcic K."/>
            <person name="Shelest E."/>
            <person name="Sherlock G."/>
            <person name="Sophianopoulou V."/>
            <person name="Squina F.M."/>
            <person name="Sun H."/>
            <person name="Susca A."/>
            <person name="Todd R.B."/>
            <person name="Tsang A."/>
            <person name="Unkles S.E."/>
            <person name="van de Wiele N."/>
            <person name="van Rossen-Uffink D."/>
            <person name="Oliveira J.V."/>
            <person name="Vesth T.C."/>
            <person name="Visser J."/>
            <person name="Yu J.-H."/>
            <person name="Zhou M."/>
            <person name="Andersen M.R."/>
            <person name="Archer D.B."/>
            <person name="Baker S.E."/>
            <person name="Benoit I."/>
            <person name="Brakhage A.A."/>
            <person name="Braus G.H."/>
            <person name="Fischer R."/>
            <person name="Frisvad J.C."/>
            <person name="Goldman G.H."/>
            <person name="Houbraken J."/>
            <person name="Oakley B."/>
            <person name="Pocsi I."/>
            <person name="Scazzocchio C."/>
            <person name="Seiboth B."/>
            <person name="vanKuyk P.A."/>
            <person name="Wortman J."/>
            <person name="Dyer P.S."/>
            <person name="Grigoriev I.V."/>
        </authorList>
    </citation>
    <scope>NUCLEOTIDE SEQUENCE [LARGE SCALE GENOMIC DNA]</scope>
    <source>
        <strain evidence="3">CBS 593.65</strain>
    </source>
</reference>
<evidence type="ECO:0000256" key="1">
    <source>
        <dbReference type="SAM" id="SignalP"/>
    </source>
</evidence>